<dbReference type="EMBL" id="RSCL01000001">
    <property type="protein sequence ID" value="RUT10140.1"/>
    <property type="molecule type" value="Genomic_DNA"/>
</dbReference>
<proteinExistence type="predicted"/>
<organism evidence="1 2">
    <name type="scientific">Dulcicalothrix desertica PCC 7102</name>
    <dbReference type="NCBI Taxonomy" id="232991"/>
    <lineage>
        <taxon>Bacteria</taxon>
        <taxon>Bacillati</taxon>
        <taxon>Cyanobacteriota</taxon>
        <taxon>Cyanophyceae</taxon>
        <taxon>Nostocales</taxon>
        <taxon>Calotrichaceae</taxon>
        <taxon>Dulcicalothrix</taxon>
    </lineage>
</organism>
<gene>
    <name evidence="1" type="ORF">DSM106972_006350</name>
</gene>
<dbReference type="RefSeq" id="WP_233787774.1">
    <property type="nucleotide sequence ID" value="NZ_RSCL01000001.1"/>
</dbReference>
<protein>
    <recommendedName>
        <fullName evidence="3">CopG family transcriptional regulator</fullName>
    </recommendedName>
</protein>
<reference evidence="1" key="2">
    <citation type="journal article" date="2019" name="Genome Biol. Evol.">
        <title>Day and night: Metabolic profiles and evolutionary relationships of six axenic non-marine cyanobacteria.</title>
        <authorList>
            <person name="Will S.E."/>
            <person name="Henke P."/>
            <person name="Boedeker C."/>
            <person name="Huang S."/>
            <person name="Brinkmann H."/>
            <person name="Rohde M."/>
            <person name="Jarek M."/>
            <person name="Friedl T."/>
            <person name="Seufert S."/>
            <person name="Schumacher M."/>
            <person name="Overmann J."/>
            <person name="Neumann-Schaal M."/>
            <person name="Petersen J."/>
        </authorList>
    </citation>
    <scope>NUCLEOTIDE SEQUENCE [LARGE SCALE GENOMIC DNA]</scope>
    <source>
        <strain evidence="1">PCC 7102</strain>
    </source>
</reference>
<name>A0A3S1AVY8_9CYAN</name>
<dbReference type="AlphaFoldDB" id="A0A3S1AVY8"/>
<dbReference type="Proteomes" id="UP000271624">
    <property type="component" value="Unassembled WGS sequence"/>
</dbReference>
<dbReference type="InterPro" id="IPR025528">
    <property type="entry name" value="BrnA_antitoxin"/>
</dbReference>
<accession>A0A3S1AVY8</accession>
<reference evidence="1" key="1">
    <citation type="submission" date="2018-12" db="EMBL/GenBank/DDBJ databases">
        <authorList>
            <person name="Will S."/>
            <person name="Neumann-Schaal M."/>
            <person name="Henke P."/>
        </authorList>
    </citation>
    <scope>NUCLEOTIDE SEQUENCE</scope>
    <source>
        <strain evidence="1">PCC 7102</strain>
    </source>
</reference>
<dbReference type="Pfam" id="PF14384">
    <property type="entry name" value="BrnA_antitoxin"/>
    <property type="match status" value="1"/>
</dbReference>
<evidence type="ECO:0000313" key="2">
    <source>
        <dbReference type="Proteomes" id="UP000271624"/>
    </source>
</evidence>
<evidence type="ECO:0000313" key="1">
    <source>
        <dbReference type="EMBL" id="RUT10140.1"/>
    </source>
</evidence>
<evidence type="ECO:0008006" key="3">
    <source>
        <dbReference type="Google" id="ProtNLM"/>
    </source>
</evidence>
<keyword evidence="2" id="KW-1185">Reference proteome</keyword>
<comment type="caution">
    <text evidence="1">The sequence shown here is derived from an EMBL/GenBank/DDBJ whole genome shotgun (WGS) entry which is preliminary data.</text>
</comment>
<sequence length="87" mass="10048">MDTEYDFSQGKRGAIEPTIEGKTRITIRLDDDILTWFREQVHLAGGGNYQTLINNALREYVQQRREHERGNFTASCARGIEPDKYAD</sequence>